<comment type="caution">
    <text evidence="2">The sequence shown here is derived from an EMBL/GenBank/DDBJ whole genome shotgun (WGS) entry which is preliminary data.</text>
</comment>
<gene>
    <name evidence="2" type="ORF">RF55_24844</name>
</gene>
<dbReference type="GO" id="GO:0003964">
    <property type="term" value="F:RNA-directed DNA polymerase activity"/>
    <property type="evidence" value="ECO:0007669"/>
    <property type="project" value="UniProtKB-KW"/>
</dbReference>
<dbReference type="PaxDb" id="67767-A0A0J7JUQ1"/>
<organism evidence="2 3">
    <name type="scientific">Lasius niger</name>
    <name type="common">Black garden ant</name>
    <dbReference type="NCBI Taxonomy" id="67767"/>
    <lineage>
        <taxon>Eukaryota</taxon>
        <taxon>Metazoa</taxon>
        <taxon>Ecdysozoa</taxon>
        <taxon>Arthropoda</taxon>
        <taxon>Hexapoda</taxon>
        <taxon>Insecta</taxon>
        <taxon>Pterygota</taxon>
        <taxon>Neoptera</taxon>
        <taxon>Endopterygota</taxon>
        <taxon>Hymenoptera</taxon>
        <taxon>Apocrita</taxon>
        <taxon>Aculeata</taxon>
        <taxon>Formicoidea</taxon>
        <taxon>Formicidae</taxon>
        <taxon>Formicinae</taxon>
        <taxon>Lasius</taxon>
        <taxon>Lasius</taxon>
    </lineage>
</organism>
<protein>
    <submittedName>
        <fullName evidence="2">Rna-directed dna polymerase from mobile element jockey-like protein</fullName>
    </submittedName>
</protein>
<dbReference type="OrthoDB" id="7699805at2759"/>
<feature type="non-terminal residue" evidence="2">
    <location>
        <position position="1"/>
    </location>
</feature>
<keyword evidence="2" id="KW-0695">RNA-directed DNA polymerase</keyword>
<evidence type="ECO:0000259" key="1">
    <source>
        <dbReference type="PROSITE" id="PS50878"/>
    </source>
</evidence>
<dbReference type="EMBL" id="LBMM01030505">
    <property type="protein sequence ID" value="KMQ81892.1"/>
    <property type="molecule type" value="Genomic_DNA"/>
</dbReference>
<sequence length="206" mass="23375">ADQRMVTVSVFFDFSKAFDRVDHLILIRKLKDLNFSDSVLQWIYSYLRCRSQAVKDSVAGTMSSLTLVSEGVPQGSVLGPLLFTLYLSDFQNVLKHCKYNFYADDLQAYLHCKPRELSDAILKVNEDINAVINWSFANSFISNSDKTQAIIFGTSRYVNAIDLNTIPEIMVDMTAIQYSTAVKYLGNQACHHFDLSACRLLQRGLY</sequence>
<dbReference type="Proteomes" id="UP000036403">
    <property type="component" value="Unassembled WGS sequence"/>
</dbReference>
<evidence type="ECO:0000313" key="2">
    <source>
        <dbReference type="EMBL" id="KMQ81892.1"/>
    </source>
</evidence>
<dbReference type="SUPFAM" id="SSF56672">
    <property type="entry name" value="DNA/RNA polymerases"/>
    <property type="match status" value="1"/>
</dbReference>
<dbReference type="InterPro" id="IPR043502">
    <property type="entry name" value="DNA/RNA_pol_sf"/>
</dbReference>
<name>A0A0J7JUQ1_LASNI</name>
<keyword evidence="2" id="KW-0808">Transferase</keyword>
<evidence type="ECO:0000313" key="3">
    <source>
        <dbReference type="Proteomes" id="UP000036403"/>
    </source>
</evidence>
<dbReference type="InterPro" id="IPR000477">
    <property type="entry name" value="RT_dom"/>
</dbReference>
<dbReference type="Pfam" id="PF00078">
    <property type="entry name" value="RVT_1"/>
    <property type="match status" value="1"/>
</dbReference>
<accession>A0A0J7JUQ1</accession>
<dbReference type="PROSITE" id="PS50878">
    <property type="entry name" value="RT_POL"/>
    <property type="match status" value="1"/>
</dbReference>
<keyword evidence="2" id="KW-0548">Nucleotidyltransferase</keyword>
<dbReference type="PANTHER" id="PTHR33332">
    <property type="entry name" value="REVERSE TRANSCRIPTASE DOMAIN-CONTAINING PROTEIN"/>
    <property type="match status" value="1"/>
</dbReference>
<feature type="domain" description="Reverse transcriptase" evidence="1">
    <location>
        <begin position="1"/>
        <end position="189"/>
    </location>
</feature>
<reference evidence="2 3" key="1">
    <citation type="submission" date="2015-04" db="EMBL/GenBank/DDBJ databases">
        <title>Lasius niger genome sequencing.</title>
        <authorList>
            <person name="Konorov E.A."/>
            <person name="Nikitin M.A."/>
            <person name="Kirill M.V."/>
            <person name="Chang P."/>
        </authorList>
    </citation>
    <scope>NUCLEOTIDE SEQUENCE [LARGE SCALE GENOMIC DNA]</scope>
    <source>
        <tissue evidence="2">Whole</tissue>
    </source>
</reference>
<proteinExistence type="predicted"/>
<dbReference type="AlphaFoldDB" id="A0A0J7JUQ1"/>
<keyword evidence="3" id="KW-1185">Reference proteome</keyword>
<dbReference type="STRING" id="67767.A0A0J7JUQ1"/>